<gene>
    <name evidence="1" type="ORF">MicloDRAFT_00064410</name>
</gene>
<organism evidence="1 2">
    <name type="scientific">Microvirga lotononidis</name>
    <dbReference type="NCBI Taxonomy" id="864069"/>
    <lineage>
        <taxon>Bacteria</taxon>
        <taxon>Pseudomonadati</taxon>
        <taxon>Pseudomonadota</taxon>
        <taxon>Alphaproteobacteria</taxon>
        <taxon>Hyphomicrobiales</taxon>
        <taxon>Methylobacteriaceae</taxon>
        <taxon>Microvirga</taxon>
    </lineage>
</organism>
<dbReference type="PATRIC" id="fig|864069.3.peg.6895"/>
<evidence type="ECO:0000313" key="2">
    <source>
        <dbReference type="Proteomes" id="UP000003947"/>
    </source>
</evidence>
<dbReference type="EMBL" id="JH660647">
    <property type="protein sequence ID" value="EIM25714.1"/>
    <property type="molecule type" value="Genomic_DNA"/>
</dbReference>
<dbReference type="AlphaFoldDB" id="I4YP22"/>
<dbReference type="HOGENOM" id="CLU_2618060_0_0_5"/>
<reference evidence="1 2" key="1">
    <citation type="submission" date="2012-02" db="EMBL/GenBank/DDBJ databases">
        <title>Improved High-Quality Draft sequence of Microvirga sp. WSM3557.</title>
        <authorList>
            <consortium name="US DOE Joint Genome Institute"/>
            <person name="Lucas S."/>
            <person name="Han J."/>
            <person name="Lapidus A."/>
            <person name="Cheng J.-F."/>
            <person name="Goodwin L."/>
            <person name="Pitluck S."/>
            <person name="Peters L."/>
            <person name="Zhang X."/>
            <person name="Detter J.C."/>
            <person name="Han C."/>
            <person name="Tapia R."/>
            <person name="Land M."/>
            <person name="Hauser L."/>
            <person name="Kyrpides N."/>
            <person name="Ivanova N."/>
            <person name="Pagani I."/>
            <person name="Brau L."/>
            <person name="Yates R."/>
            <person name="O'Hara G."/>
            <person name="Rui T."/>
            <person name="Howieson J."/>
            <person name="Reeve W."/>
            <person name="Woyke T."/>
        </authorList>
    </citation>
    <scope>NUCLEOTIDE SEQUENCE [LARGE SCALE GENOMIC DNA]</scope>
    <source>
        <strain evidence="1 2">WSM3557</strain>
    </source>
</reference>
<accession>I4YP22</accession>
<protein>
    <submittedName>
        <fullName evidence="1">Uncharacterized protein</fullName>
    </submittedName>
</protein>
<proteinExistence type="predicted"/>
<keyword evidence="2" id="KW-1185">Reference proteome</keyword>
<dbReference type="Proteomes" id="UP000003947">
    <property type="component" value="Unassembled WGS sequence"/>
</dbReference>
<evidence type="ECO:0000313" key="1">
    <source>
        <dbReference type="EMBL" id="EIM25714.1"/>
    </source>
</evidence>
<sequence length="78" mass="9240">MIFESNPRAVVSSERYRELETLAMQLLIQLPTDEAEILIVRDIVDNHVRRWLTDERLPRHRDTELWAETVVPIKKTAD</sequence>
<name>I4YP22_9HYPH</name>